<accession>A0A934SKH3</accession>
<comment type="similarity">
    <text evidence="1 3">Belongs to the short-chain dehydrogenases/reductases (SDR) family.</text>
</comment>
<dbReference type="GO" id="GO:0016020">
    <property type="term" value="C:membrane"/>
    <property type="evidence" value="ECO:0007669"/>
    <property type="project" value="TreeGrafter"/>
</dbReference>
<sequence>MSTQSRGVAVVTGGTAGLGRATVRELAARGWDVAILARGEDGLAATTAEVIAAGRRSLGIPTDVSDVDAVERAADRIEAELGPIELWVNDAMVGVFGEFLSTSAVDFERATAVNYFGFVNGTRAALARMVPRDRGHVIQVGSALGHRGIPLQAAYCGAKHAVEGFTESVVSELTHAKSTVALSVVDMPALNTIQFEWVKSQLPHHPQPVPPIFEPEVGATAIADVADRPRRRTWVGEPTVGTILGQRFAPRFLDWYLARTGYSGQQAADKDASNPMLPDNVYAPASGDHGARGSFSDRAHTSSPQIWLIGHRRLSAAIGGAVCALAAVVAVRSLARR</sequence>
<evidence type="ECO:0000256" key="4">
    <source>
        <dbReference type="SAM" id="MobiDB-lite"/>
    </source>
</evidence>
<dbReference type="NCBIfam" id="NF005495">
    <property type="entry name" value="PRK07109.1"/>
    <property type="match status" value="1"/>
</dbReference>
<dbReference type="PANTHER" id="PTHR44196">
    <property type="entry name" value="DEHYDROGENASE/REDUCTASE SDR FAMILY MEMBER 7B"/>
    <property type="match status" value="1"/>
</dbReference>
<dbReference type="GO" id="GO:0016491">
    <property type="term" value="F:oxidoreductase activity"/>
    <property type="evidence" value="ECO:0007669"/>
    <property type="project" value="UniProtKB-KW"/>
</dbReference>
<reference evidence="7" key="1">
    <citation type="submission" date="2021-01" db="EMBL/GenBank/DDBJ databases">
        <title>Lacisediminihabitans sp. nov. strain G11-30, isolated from Antarctic Soil.</title>
        <authorList>
            <person name="Li J."/>
        </authorList>
    </citation>
    <scope>NUCLEOTIDE SEQUENCE</scope>
    <source>
        <strain evidence="7">G11-30</strain>
    </source>
</reference>
<feature type="compositionally biased region" description="Basic and acidic residues" evidence="4">
    <location>
        <begin position="289"/>
        <end position="298"/>
    </location>
</feature>
<dbReference type="PANTHER" id="PTHR44196:SF1">
    <property type="entry name" value="DEHYDROGENASE_REDUCTASE SDR FAMILY MEMBER 7B"/>
    <property type="match status" value="1"/>
</dbReference>
<dbReference type="EMBL" id="JAEPES010000002">
    <property type="protein sequence ID" value="MBK4347248.1"/>
    <property type="molecule type" value="Genomic_DNA"/>
</dbReference>
<evidence type="ECO:0000259" key="6">
    <source>
        <dbReference type="SMART" id="SM00822"/>
    </source>
</evidence>
<evidence type="ECO:0000313" key="8">
    <source>
        <dbReference type="Proteomes" id="UP000636458"/>
    </source>
</evidence>
<keyword evidence="8" id="KW-1185">Reference proteome</keyword>
<keyword evidence="2" id="KW-0560">Oxidoreductase</keyword>
<evidence type="ECO:0000256" key="1">
    <source>
        <dbReference type="ARBA" id="ARBA00006484"/>
    </source>
</evidence>
<evidence type="ECO:0000256" key="2">
    <source>
        <dbReference type="ARBA" id="ARBA00023002"/>
    </source>
</evidence>
<keyword evidence="5" id="KW-0472">Membrane</keyword>
<dbReference type="InterPro" id="IPR036291">
    <property type="entry name" value="NAD(P)-bd_dom_sf"/>
</dbReference>
<dbReference type="InterPro" id="IPR057326">
    <property type="entry name" value="KR_dom"/>
</dbReference>
<dbReference type="Proteomes" id="UP000636458">
    <property type="component" value="Unassembled WGS sequence"/>
</dbReference>
<comment type="caution">
    <text evidence="7">The sequence shown here is derived from an EMBL/GenBank/DDBJ whole genome shotgun (WGS) entry which is preliminary data.</text>
</comment>
<protein>
    <submittedName>
        <fullName evidence="7">SDR family oxidoreductase</fullName>
    </submittedName>
</protein>
<organism evidence="7 8">
    <name type="scientific">Lacisediminihabitans changchengi</name>
    <dbReference type="NCBI Taxonomy" id="2787634"/>
    <lineage>
        <taxon>Bacteria</taxon>
        <taxon>Bacillati</taxon>
        <taxon>Actinomycetota</taxon>
        <taxon>Actinomycetes</taxon>
        <taxon>Micrococcales</taxon>
        <taxon>Microbacteriaceae</taxon>
        <taxon>Lacisediminihabitans</taxon>
    </lineage>
</organism>
<dbReference type="Pfam" id="PF00106">
    <property type="entry name" value="adh_short"/>
    <property type="match status" value="1"/>
</dbReference>
<proteinExistence type="inferred from homology"/>
<dbReference type="InterPro" id="IPR002347">
    <property type="entry name" value="SDR_fam"/>
</dbReference>
<evidence type="ECO:0000256" key="5">
    <source>
        <dbReference type="SAM" id="Phobius"/>
    </source>
</evidence>
<dbReference type="PRINTS" id="PR00081">
    <property type="entry name" value="GDHRDH"/>
</dbReference>
<dbReference type="Gene3D" id="3.40.50.720">
    <property type="entry name" value="NAD(P)-binding Rossmann-like Domain"/>
    <property type="match status" value="1"/>
</dbReference>
<dbReference type="SMART" id="SM00822">
    <property type="entry name" value="PKS_KR"/>
    <property type="match status" value="1"/>
</dbReference>
<dbReference type="AlphaFoldDB" id="A0A934SKH3"/>
<evidence type="ECO:0000256" key="3">
    <source>
        <dbReference type="RuleBase" id="RU000363"/>
    </source>
</evidence>
<gene>
    <name evidence="7" type="ORF">IV501_06345</name>
</gene>
<name>A0A934SKH3_9MICO</name>
<keyword evidence="5" id="KW-0812">Transmembrane</keyword>
<feature type="transmembrane region" description="Helical" evidence="5">
    <location>
        <begin position="314"/>
        <end position="335"/>
    </location>
</feature>
<dbReference type="SUPFAM" id="SSF51735">
    <property type="entry name" value="NAD(P)-binding Rossmann-fold domains"/>
    <property type="match status" value="1"/>
</dbReference>
<evidence type="ECO:0000313" key="7">
    <source>
        <dbReference type="EMBL" id="MBK4347248.1"/>
    </source>
</evidence>
<dbReference type="RefSeq" id="WP_200555611.1">
    <property type="nucleotide sequence ID" value="NZ_JAEPES010000002.1"/>
</dbReference>
<feature type="region of interest" description="Disordered" evidence="4">
    <location>
        <begin position="266"/>
        <end position="298"/>
    </location>
</feature>
<dbReference type="PRINTS" id="PR00080">
    <property type="entry name" value="SDRFAMILY"/>
</dbReference>
<keyword evidence="5" id="KW-1133">Transmembrane helix</keyword>
<feature type="domain" description="Ketoreductase" evidence="6">
    <location>
        <begin position="7"/>
        <end position="187"/>
    </location>
</feature>